<keyword evidence="1" id="KW-0805">Transcription regulation</keyword>
<dbReference type="InterPro" id="IPR036388">
    <property type="entry name" value="WH-like_DNA-bd_sf"/>
</dbReference>
<accession>A0A955L882</accession>
<evidence type="ECO:0000313" key="5">
    <source>
        <dbReference type="Proteomes" id="UP000754563"/>
    </source>
</evidence>
<dbReference type="AlphaFoldDB" id="A0A955L882"/>
<comment type="caution">
    <text evidence="4">The sequence shown here is derived from an EMBL/GenBank/DDBJ whole genome shotgun (WGS) entry which is preliminary data.</text>
</comment>
<gene>
    <name evidence="4" type="ORF">KC717_02780</name>
</gene>
<reference evidence="4" key="1">
    <citation type="submission" date="2020-04" db="EMBL/GenBank/DDBJ databases">
        <authorList>
            <person name="Zhang T."/>
        </authorList>
    </citation>
    <scope>NUCLEOTIDE SEQUENCE</scope>
    <source>
        <strain evidence="4">HKST-UBA11</strain>
    </source>
</reference>
<evidence type="ECO:0000259" key="3">
    <source>
        <dbReference type="Pfam" id="PF08220"/>
    </source>
</evidence>
<dbReference type="Proteomes" id="UP000754563">
    <property type="component" value="Unassembled WGS sequence"/>
</dbReference>
<proteinExistence type="predicted"/>
<dbReference type="InterPro" id="IPR001034">
    <property type="entry name" value="DeoR_HTH"/>
</dbReference>
<feature type="domain" description="HTH deoR-type" evidence="3">
    <location>
        <begin position="86"/>
        <end position="133"/>
    </location>
</feature>
<evidence type="ECO:0000256" key="2">
    <source>
        <dbReference type="ARBA" id="ARBA00023163"/>
    </source>
</evidence>
<name>A0A955L882_9BACT</name>
<organism evidence="4 5">
    <name type="scientific">Candidatus Dojkabacteria bacterium</name>
    <dbReference type="NCBI Taxonomy" id="2099670"/>
    <lineage>
        <taxon>Bacteria</taxon>
        <taxon>Candidatus Dojkabacteria</taxon>
    </lineage>
</organism>
<dbReference type="EMBL" id="JAGQLH010000026">
    <property type="protein sequence ID" value="MCA9385548.1"/>
    <property type="molecule type" value="Genomic_DNA"/>
</dbReference>
<dbReference type="Pfam" id="PF08220">
    <property type="entry name" value="HTH_DeoR"/>
    <property type="match status" value="1"/>
</dbReference>
<protein>
    <submittedName>
        <fullName evidence="4">DeoR family transcriptional regulator</fullName>
    </submittedName>
</protein>
<reference evidence="4" key="2">
    <citation type="journal article" date="2021" name="Microbiome">
        <title>Successional dynamics and alternative stable states in a saline activated sludge microbial community over 9 years.</title>
        <authorList>
            <person name="Wang Y."/>
            <person name="Ye J."/>
            <person name="Ju F."/>
            <person name="Liu L."/>
            <person name="Boyd J.A."/>
            <person name="Deng Y."/>
            <person name="Parks D.H."/>
            <person name="Jiang X."/>
            <person name="Yin X."/>
            <person name="Woodcroft B.J."/>
            <person name="Tyson G.W."/>
            <person name="Hugenholtz P."/>
            <person name="Polz M.F."/>
            <person name="Zhang T."/>
        </authorList>
    </citation>
    <scope>NUCLEOTIDE SEQUENCE</scope>
    <source>
        <strain evidence="4">HKST-UBA11</strain>
    </source>
</reference>
<sequence length="144" mass="16740">MKIVTRLLALFGLGALVMFLLEGVEIETTTKQKRIRIPLDDELDEPEDEDEVDVIDLLDSEELEERRDTLKKLSDKIHKDDPVMERQSRIMQLFETHQEVDTNLLKSEITDVAVRTLRRDLDKLEQSNLVKKVGKTKGSYYVKV</sequence>
<evidence type="ECO:0000313" key="4">
    <source>
        <dbReference type="EMBL" id="MCA9385548.1"/>
    </source>
</evidence>
<dbReference type="Gene3D" id="1.10.10.10">
    <property type="entry name" value="Winged helix-like DNA-binding domain superfamily/Winged helix DNA-binding domain"/>
    <property type="match status" value="1"/>
</dbReference>
<dbReference type="GO" id="GO:0003700">
    <property type="term" value="F:DNA-binding transcription factor activity"/>
    <property type="evidence" value="ECO:0007669"/>
    <property type="project" value="InterPro"/>
</dbReference>
<keyword evidence="2" id="KW-0804">Transcription</keyword>
<evidence type="ECO:0000256" key="1">
    <source>
        <dbReference type="ARBA" id="ARBA00023015"/>
    </source>
</evidence>